<dbReference type="HOGENOM" id="CLU_1914931_0_0_11"/>
<dbReference type="RefSeq" id="WP_013251261.1">
    <property type="nucleotide sequence ID" value="NC_014363.1"/>
</dbReference>
<dbReference type="GeneID" id="78511840"/>
<dbReference type="AlphaFoldDB" id="E1QYP5"/>
<dbReference type="PATRIC" id="fig|633147.7.peg.1177"/>
<dbReference type="EMBL" id="CP002106">
    <property type="protein sequence ID" value="ADK67509.1"/>
    <property type="molecule type" value="Genomic_DNA"/>
</dbReference>
<proteinExistence type="predicted"/>
<reference evidence="1 2" key="1">
    <citation type="journal article" date="2010" name="Stand. Genomic Sci.">
        <title>Complete genome sequence of Olsenella uli type strain (VPI D76D-27C).</title>
        <authorList>
            <person name="Goker M."/>
            <person name="Held B."/>
            <person name="Lucas S."/>
            <person name="Nolan M."/>
            <person name="Yasawong M."/>
            <person name="Glavina Del Rio T."/>
            <person name="Tice H."/>
            <person name="Cheng J.F."/>
            <person name="Bruce D."/>
            <person name="Detter J.C."/>
            <person name="Tapia R."/>
            <person name="Han C."/>
            <person name="Goodwin L."/>
            <person name="Pitluck S."/>
            <person name="Liolios K."/>
            <person name="Ivanova N."/>
            <person name="Mavromatis K."/>
            <person name="Mikhailova N."/>
            <person name="Pati A."/>
            <person name="Chen A."/>
            <person name="Palaniappan K."/>
            <person name="Land M."/>
            <person name="Hauser L."/>
            <person name="Chang Y.J."/>
            <person name="Jeffries C.D."/>
            <person name="Rohde M."/>
            <person name="Sikorski J."/>
            <person name="Pukall R."/>
            <person name="Woyke T."/>
            <person name="Bristow J."/>
            <person name="Eisen J.A."/>
            <person name="Markowitz V."/>
            <person name="Hugenholtz P."/>
            <person name="Kyrpides N.C."/>
            <person name="Klenk H.P."/>
            <person name="Lapidus A."/>
        </authorList>
    </citation>
    <scope>NUCLEOTIDE SEQUENCE [LARGE SCALE GENOMIC DNA]</scope>
    <source>
        <strain evidence="2">ATCC 49627 / DSM 7084 / CIP 109912 / JCM 12494 / NCIMB 702895 / VPI D76D-27C</strain>
    </source>
</reference>
<evidence type="ECO:0000313" key="2">
    <source>
        <dbReference type="Proteomes" id="UP000000333"/>
    </source>
</evidence>
<name>E1QYP5_OLSUV</name>
<evidence type="ECO:0000313" key="1">
    <source>
        <dbReference type="EMBL" id="ADK67509.1"/>
    </source>
</evidence>
<protein>
    <submittedName>
        <fullName evidence="1">Uncharacterized protein</fullName>
    </submittedName>
</protein>
<gene>
    <name evidence="1" type="ordered locus">Olsu_0385</name>
</gene>
<dbReference type="KEGG" id="ols:Olsu_0385"/>
<sequence>MGWQNNDGERYAEGAEDERYVARYRQCCLDIELREDGLRNRERRAYEELDALELLHAESRRWVERYQSLTEGMPGEAASVAWMYEGLSADEQGLWRCHDRLDEQFAKERRRLEDERESVELGWRTHWRGRGA</sequence>
<organism evidence="1 2">
    <name type="scientific">Olsenella uli (strain ATCC 49627 / DSM 7084 / CCUG 31166 / CIP 109912 / JCM 12494 / LMG 11480 / NCIMB 702895 / VPI D76D-27C)</name>
    <name type="common">Lactobacillus uli</name>
    <dbReference type="NCBI Taxonomy" id="633147"/>
    <lineage>
        <taxon>Bacteria</taxon>
        <taxon>Bacillati</taxon>
        <taxon>Actinomycetota</taxon>
        <taxon>Coriobacteriia</taxon>
        <taxon>Coriobacteriales</taxon>
        <taxon>Atopobiaceae</taxon>
        <taxon>Olsenella</taxon>
    </lineage>
</organism>
<accession>E1QYP5</accession>
<dbReference type="STRING" id="633147.Olsu_0385"/>
<dbReference type="Proteomes" id="UP000000333">
    <property type="component" value="Chromosome"/>
</dbReference>
<keyword evidence="2" id="KW-1185">Reference proteome</keyword>